<accession>A0A7J9JSP6</accession>
<dbReference type="AlphaFoldDB" id="A0A7J9JSP6"/>
<organism evidence="1 2">
    <name type="scientific">Gossypium armourianum</name>
    <dbReference type="NCBI Taxonomy" id="34283"/>
    <lineage>
        <taxon>Eukaryota</taxon>
        <taxon>Viridiplantae</taxon>
        <taxon>Streptophyta</taxon>
        <taxon>Embryophyta</taxon>
        <taxon>Tracheophyta</taxon>
        <taxon>Spermatophyta</taxon>
        <taxon>Magnoliopsida</taxon>
        <taxon>eudicotyledons</taxon>
        <taxon>Gunneridae</taxon>
        <taxon>Pentapetalae</taxon>
        <taxon>rosids</taxon>
        <taxon>malvids</taxon>
        <taxon>Malvales</taxon>
        <taxon>Malvaceae</taxon>
        <taxon>Malvoideae</taxon>
        <taxon>Gossypium</taxon>
    </lineage>
</organism>
<keyword evidence="2" id="KW-1185">Reference proteome</keyword>
<evidence type="ECO:0000313" key="1">
    <source>
        <dbReference type="EMBL" id="MBA0837139.1"/>
    </source>
</evidence>
<dbReference type="EMBL" id="JABFAE010000009">
    <property type="protein sequence ID" value="MBA0837139.1"/>
    <property type="molecule type" value="Genomic_DNA"/>
</dbReference>
<comment type="caution">
    <text evidence="1">The sequence shown here is derived from an EMBL/GenBank/DDBJ whole genome shotgun (WGS) entry which is preliminary data.</text>
</comment>
<sequence length="23" mass="2634">MTESMAKQFGAFLGQFIDYNTSF</sequence>
<reference evidence="1 2" key="1">
    <citation type="journal article" date="2019" name="Genome Biol. Evol.">
        <title>Insights into the evolution of the New World diploid cottons (Gossypium, subgenus Houzingenia) based on genome sequencing.</title>
        <authorList>
            <person name="Grover C.E."/>
            <person name="Arick M.A. 2nd"/>
            <person name="Thrash A."/>
            <person name="Conover J.L."/>
            <person name="Sanders W.S."/>
            <person name="Peterson D.G."/>
            <person name="Frelichowski J.E."/>
            <person name="Scheffler J.A."/>
            <person name="Scheffler B.E."/>
            <person name="Wendel J.F."/>
        </authorList>
    </citation>
    <scope>NUCLEOTIDE SEQUENCE [LARGE SCALE GENOMIC DNA]</scope>
    <source>
        <strain evidence="1">6</strain>
        <tissue evidence="1">Leaf</tissue>
    </source>
</reference>
<dbReference type="Proteomes" id="UP000593575">
    <property type="component" value="Unassembled WGS sequence"/>
</dbReference>
<evidence type="ECO:0000313" key="2">
    <source>
        <dbReference type="Proteomes" id="UP000593575"/>
    </source>
</evidence>
<gene>
    <name evidence="1" type="ORF">Goarm_009319</name>
</gene>
<proteinExistence type="predicted"/>
<protein>
    <submittedName>
        <fullName evidence="1">Uncharacterized protein</fullName>
    </submittedName>
</protein>
<name>A0A7J9JSP6_9ROSI</name>